<keyword evidence="4" id="KW-1185">Reference proteome</keyword>
<feature type="compositionally biased region" description="Basic and acidic residues" evidence="1">
    <location>
        <begin position="294"/>
        <end position="339"/>
    </location>
</feature>
<gene>
    <name evidence="3" type="ORF">GM415_02720</name>
</gene>
<dbReference type="InterPro" id="IPR038610">
    <property type="entry name" value="FliK-like_C_sf"/>
</dbReference>
<dbReference type="KEGG" id="psel:GM415_02720"/>
<keyword evidence="3" id="KW-0282">Flagellum</keyword>
<dbReference type="RefSeq" id="WP_158946295.1">
    <property type="nucleotide sequence ID" value="NZ_CP046400.1"/>
</dbReference>
<dbReference type="Gene3D" id="3.30.750.140">
    <property type="match status" value="1"/>
</dbReference>
<evidence type="ECO:0000313" key="3">
    <source>
        <dbReference type="EMBL" id="QGY39083.1"/>
    </source>
</evidence>
<dbReference type="Pfam" id="PF02120">
    <property type="entry name" value="Flg_hook"/>
    <property type="match status" value="1"/>
</dbReference>
<evidence type="ECO:0000256" key="1">
    <source>
        <dbReference type="SAM" id="MobiDB-lite"/>
    </source>
</evidence>
<feature type="compositionally biased region" description="Basic and acidic residues" evidence="1">
    <location>
        <begin position="86"/>
        <end position="115"/>
    </location>
</feature>
<feature type="domain" description="Flagellar hook-length control protein-like C-terminal" evidence="2">
    <location>
        <begin position="434"/>
        <end position="515"/>
    </location>
</feature>
<keyword evidence="3" id="KW-0966">Cell projection</keyword>
<proteinExistence type="predicted"/>
<organism evidence="3 4">
    <name type="scientific">Pseudodesulfovibrio cashew</name>
    <dbReference type="NCBI Taxonomy" id="2678688"/>
    <lineage>
        <taxon>Bacteria</taxon>
        <taxon>Pseudomonadati</taxon>
        <taxon>Thermodesulfobacteriota</taxon>
        <taxon>Desulfovibrionia</taxon>
        <taxon>Desulfovibrionales</taxon>
        <taxon>Desulfovibrionaceae</taxon>
    </lineage>
</organism>
<accession>A0A6I6JEQ6</accession>
<protein>
    <submittedName>
        <fullName evidence="3">Flagellar hook-length control protein FliK</fullName>
    </submittedName>
</protein>
<feature type="region of interest" description="Disordered" evidence="1">
    <location>
        <begin position="294"/>
        <end position="378"/>
    </location>
</feature>
<reference evidence="3 4" key="1">
    <citation type="submission" date="2019-11" db="EMBL/GenBank/DDBJ databases">
        <authorList>
            <person name="Zheng R.K."/>
            <person name="Sun C.M."/>
        </authorList>
    </citation>
    <scope>NUCLEOTIDE SEQUENCE [LARGE SCALE GENOMIC DNA]</scope>
    <source>
        <strain evidence="3 4">SRB007</strain>
    </source>
</reference>
<dbReference type="EMBL" id="CP046400">
    <property type="protein sequence ID" value="QGY39083.1"/>
    <property type="molecule type" value="Genomic_DNA"/>
</dbReference>
<evidence type="ECO:0000313" key="4">
    <source>
        <dbReference type="Proteomes" id="UP000428328"/>
    </source>
</evidence>
<evidence type="ECO:0000259" key="2">
    <source>
        <dbReference type="Pfam" id="PF02120"/>
    </source>
</evidence>
<feature type="region of interest" description="Disordered" evidence="1">
    <location>
        <begin position="66"/>
        <end position="120"/>
    </location>
</feature>
<feature type="compositionally biased region" description="Low complexity" evidence="1">
    <location>
        <begin position="66"/>
        <end position="85"/>
    </location>
</feature>
<dbReference type="CDD" id="cd17470">
    <property type="entry name" value="T3SS_Flik_C"/>
    <property type="match status" value="1"/>
</dbReference>
<dbReference type="InterPro" id="IPR021136">
    <property type="entry name" value="Flagellar_hook_control-like_C"/>
</dbReference>
<keyword evidence="3" id="KW-0969">Cilium</keyword>
<feature type="compositionally biased region" description="Acidic residues" evidence="1">
    <location>
        <begin position="362"/>
        <end position="373"/>
    </location>
</feature>
<sequence>MQNIPGIAAEKVNEQIKTVSYSSVKKEDQQQLFSELFDQHSSRIENELALTPVTSDEKMLDVVSETIAEPASTSSSTASTSSVATHTEDNNSVHKSAEQSAKVKEQHGKDEKMTQEDLDEVRDDLKEYGFSEEEISEIEDKVNSEDGMTWGEFVSTLAHKMKEMRKVSLSDDQVAQLENFFAKFGFSSDESAKLIKQLENGNQKEVMAALQKKLDAMPDGKQLMLTKDEVEAFSAAMNFSKEFTSKIKEALGQNVLPKEIKEAFTLIRQELADMDEKDRNLVRSVSKAFVKAMGDESKETTAAKDIGEAVDLKPRVGEDAPREQPKEELKDAVDNRKDSLPANNARKTEQKAMPEQAQADMADQDASESDDTWNDFFGKLRDDSSQAAANKLGGKTENTESLLKAGLTDSISKNASKTMEKISAPKVMRQVENAVIKNMANGGKQLTLQLTPEDLGKLNILLQVNGKEVSASIRAENADAARLIADNIDMIRHSLESQGLKVDKLDVQTGLANNQSYNDWFGQNEHNLSREREAMVAMRKHMQQMRENGSALAQDMQSVGRQAMVADQGLHIIA</sequence>
<dbReference type="Proteomes" id="UP000428328">
    <property type="component" value="Chromosome"/>
</dbReference>
<dbReference type="AlphaFoldDB" id="A0A6I6JEQ6"/>
<name>A0A6I6JEQ6_9BACT</name>